<name>A0A2A9E7E9_9MICO</name>
<evidence type="ECO:0000256" key="2">
    <source>
        <dbReference type="ARBA" id="ARBA00023125"/>
    </source>
</evidence>
<evidence type="ECO:0000256" key="3">
    <source>
        <dbReference type="ARBA" id="ARBA00023163"/>
    </source>
</evidence>
<dbReference type="PROSITE" id="PS50995">
    <property type="entry name" value="HTH_MARR_2"/>
    <property type="match status" value="1"/>
</dbReference>
<keyword evidence="3" id="KW-0804">Transcription</keyword>
<dbReference type="InterPro" id="IPR000835">
    <property type="entry name" value="HTH_MarR-typ"/>
</dbReference>
<keyword evidence="2 5" id="KW-0238">DNA-binding</keyword>
<dbReference type="SUPFAM" id="SSF46785">
    <property type="entry name" value="Winged helix' DNA-binding domain"/>
    <property type="match status" value="1"/>
</dbReference>
<dbReference type="SMART" id="SM00347">
    <property type="entry name" value="HTH_MARR"/>
    <property type="match status" value="1"/>
</dbReference>
<dbReference type="PANTHER" id="PTHR42756:SF1">
    <property type="entry name" value="TRANSCRIPTIONAL REPRESSOR OF EMRAB OPERON"/>
    <property type="match status" value="1"/>
</dbReference>
<accession>A0A2A9E7E9</accession>
<feature type="domain" description="HTH marR-type" evidence="4">
    <location>
        <begin position="17"/>
        <end position="154"/>
    </location>
</feature>
<dbReference type="OrthoDB" id="3696090at2"/>
<dbReference type="InterPro" id="IPR036390">
    <property type="entry name" value="WH_DNA-bd_sf"/>
</dbReference>
<evidence type="ECO:0000313" key="6">
    <source>
        <dbReference type="Proteomes" id="UP000225548"/>
    </source>
</evidence>
<dbReference type="Gene3D" id="1.10.10.10">
    <property type="entry name" value="Winged helix-like DNA-binding domain superfamily/Winged helix DNA-binding domain"/>
    <property type="match status" value="1"/>
</dbReference>
<evidence type="ECO:0000259" key="4">
    <source>
        <dbReference type="PROSITE" id="PS50995"/>
    </source>
</evidence>
<sequence length="169" mass="18568">MAPVDTAARDDDHADERADIIKQLFEAQCELETTVMPRMAEELMTIPLTMQQLKVLAVLVTETDDNTVHGLATTLNVSLATMSGILDRLTTHGMATRTEDPTDHRVRRILATTEGRNIIRRLLVAQPQVDHAPVALLALDDLRALNQGVQALVHATRAATRDETSETPS</sequence>
<dbReference type="RefSeq" id="WP_098455514.1">
    <property type="nucleotide sequence ID" value="NZ_PDJG01000001.1"/>
</dbReference>
<dbReference type="GO" id="GO:0003700">
    <property type="term" value="F:DNA-binding transcription factor activity"/>
    <property type="evidence" value="ECO:0007669"/>
    <property type="project" value="InterPro"/>
</dbReference>
<dbReference type="EMBL" id="PDJG01000001">
    <property type="protein sequence ID" value="PFG34491.1"/>
    <property type="molecule type" value="Genomic_DNA"/>
</dbReference>
<dbReference type="Pfam" id="PF01047">
    <property type="entry name" value="MarR"/>
    <property type="match status" value="1"/>
</dbReference>
<evidence type="ECO:0000313" key="5">
    <source>
        <dbReference type="EMBL" id="PFG34491.1"/>
    </source>
</evidence>
<keyword evidence="1" id="KW-0805">Transcription regulation</keyword>
<dbReference type="PANTHER" id="PTHR42756">
    <property type="entry name" value="TRANSCRIPTIONAL REGULATOR, MARR"/>
    <property type="match status" value="1"/>
</dbReference>
<comment type="caution">
    <text evidence="5">The sequence shown here is derived from an EMBL/GenBank/DDBJ whole genome shotgun (WGS) entry which is preliminary data.</text>
</comment>
<evidence type="ECO:0000256" key="1">
    <source>
        <dbReference type="ARBA" id="ARBA00023015"/>
    </source>
</evidence>
<dbReference type="InterPro" id="IPR036388">
    <property type="entry name" value="WH-like_DNA-bd_sf"/>
</dbReference>
<protein>
    <submittedName>
        <fullName evidence="5">DNA-binding MarR family transcriptional regulator</fullName>
    </submittedName>
</protein>
<dbReference type="AlphaFoldDB" id="A0A2A9E7E9"/>
<dbReference type="Proteomes" id="UP000225548">
    <property type="component" value="Unassembled WGS sequence"/>
</dbReference>
<dbReference type="GO" id="GO:0003677">
    <property type="term" value="F:DNA binding"/>
    <property type="evidence" value="ECO:0007669"/>
    <property type="project" value="UniProtKB-KW"/>
</dbReference>
<reference evidence="5 6" key="1">
    <citation type="submission" date="2017-10" db="EMBL/GenBank/DDBJ databases">
        <title>Sequencing the genomes of 1000 actinobacteria strains.</title>
        <authorList>
            <person name="Klenk H.-P."/>
        </authorList>
    </citation>
    <scope>NUCLEOTIDE SEQUENCE [LARGE SCALE GENOMIC DNA]</scope>
    <source>
        <strain evidence="5 6">DSM 18966</strain>
    </source>
</reference>
<proteinExistence type="predicted"/>
<organism evidence="5 6">
    <name type="scientific">Sanguibacter antarcticus</name>
    <dbReference type="NCBI Taxonomy" id="372484"/>
    <lineage>
        <taxon>Bacteria</taxon>
        <taxon>Bacillati</taxon>
        <taxon>Actinomycetota</taxon>
        <taxon>Actinomycetes</taxon>
        <taxon>Micrococcales</taxon>
        <taxon>Sanguibacteraceae</taxon>
        <taxon>Sanguibacter</taxon>
    </lineage>
</organism>
<gene>
    <name evidence="5" type="ORF">ATL42_2401</name>
</gene>
<keyword evidence="6" id="KW-1185">Reference proteome</keyword>